<feature type="region of interest" description="Disordered" evidence="5">
    <location>
        <begin position="563"/>
        <end position="603"/>
    </location>
</feature>
<feature type="compositionally biased region" description="Low complexity" evidence="5">
    <location>
        <begin position="98"/>
        <end position="108"/>
    </location>
</feature>
<name>A0A9W6X6B8_9STRA</name>
<evidence type="ECO:0000256" key="2">
    <source>
        <dbReference type="ARBA" id="ARBA00022692"/>
    </source>
</evidence>
<reference evidence="7" key="1">
    <citation type="submission" date="2023-04" db="EMBL/GenBank/DDBJ databases">
        <title>Phytophthora lilii NBRC 32176.</title>
        <authorList>
            <person name="Ichikawa N."/>
            <person name="Sato H."/>
            <person name="Tonouchi N."/>
        </authorList>
    </citation>
    <scope>NUCLEOTIDE SEQUENCE</scope>
    <source>
        <strain evidence="7">NBRC 32176</strain>
    </source>
</reference>
<gene>
    <name evidence="7" type="ORF">Plil01_001385800</name>
</gene>
<accession>A0A9W6X6B8</accession>
<feature type="compositionally biased region" description="Basic and acidic residues" evidence="5">
    <location>
        <begin position="78"/>
        <end position="96"/>
    </location>
</feature>
<evidence type="ECO:0000256" key="6">
    <source>
        <dbReference type="SAM" id="Phobius"/>
    </source>
</evidence>
<protein>
    <submittedName>
        <fullName evidence="7">Unnamed protein product</fullName>
    </submittedName>
</protein>
<dbReference type="EMBL" id="BSXW01000984">
    <property type="protein sequence ID" value="GMF32414.1"/>
    <property type="molecule type" value="Genomic_DNA"/>
</dbReference>
<keyword evidence="8" id="KW-1185">Reference proteome</keyword>
<dbReference type="Proteomes" id="UP001165083">
    <property type="component" value="Unassembled WGS sequence"/>
</dbReference>
<comment type="subcellular location">
    <subcellularLocation>
        <location evidence="1">Membrane</location>
        <topology evidence="1">Single-pass membrane protein</topology>
    </subcellularLocation>
</comment>
<evidence type="ECO:0000256" key="1">
    <source>
        <dbReference type="ARBA" id="ARBA00004167"/>
    </source>
</evidence>
<keyword evidence="3 6" id="KW-1133">Transmembrane helix</keyword>
<dbReference type="GO" id="GO:0016020">
    <property type="term" value="C:membrane"/>
    <property type="evidence" value="ECO:0007669"/>
    <property type="project" value="UniProtKB-SubCell"/>
</dbReference>
<dbReference type="GO" id="GO:0071944">
    <property type="term" value="C:cell periphery"/>
    <property type="evidence" value="ECO:0007669"/>
    <property type="project" value="UniProtKB-ARBA"/>
</dbReference>
<feature type="compositionally biased region" description="Basic and acidic residues" evidence="5">
    <location>
        <begin position="35"/>
        <end position="51"/>
    </location>
</feature>
<evidence type="ECO:0000313" key="7">
    <source>
        <dbReference type="EMBL" id="GMF32414.1"/>
    </source>
</evidence>
<sequence length="677" mass="73908">MSESAGGISDNIPNDVVTNVLVTGRCGWDGTLADGTRKGDTRKGDTRKDATLDATLADGTRKGDTRKDATLEATLDATSKDLRKDGTSEDPRKDDTQDGTQDGTLDGTLTDDKSVKPISKREVRKLIRRADEALTRAEEALPDHQSSEEKEERMSTLADEAHDAVTQAYDAYDCEGQVAEVIDRYSDDIDDLQLRDMRLTKALSYEGSICAREEMALPTPRAASEADSTCSVESSATEARYRRCGYDRKTLRQLPKPPSNHPSSGHINHIKKDSADAGVACPVRRLLDRRGKPPKLAYLVEWETPQCMLSWVWQKDLVNCEDDVACIDTWKAEVASKLIARDTTVVEHEKKHRVAGASSTGRCFFEALQAAAHGLGRPDVLPSSVWKNFTSRYSADVSAGVTPTDMEAFFTYLDKVKSSVNVAVLRPNRQKESARSLTRVKELSSRLEAGWYICHAGEHVVEHCFAFKSSGPGLPVQVVDKFDEDATPPFDFESPDNLQLIKRIRSIRRVEMKPFVSRKRARKVMLNGAELVTVEVTETTLGDGTTSYSYVIITRSGGTEKTIVLSPTTSSTSSSSSSSGGNSAAAQSDGSLSDSNTSPKSSSSIGAGAIVGIIVAAVVFMLVLFAFFIAQRRHSKHRASDASSDDYLESPVVGKQERLLEQGQSPPSWVGCIRQHA</sequence>
<feature type="compositionally biased region" description="Low complexity" evidence="5">
    <location>
        <begin position="566"/>
        <end position="603"/>
    </location>
</feature>
<feature type="region of interest" description="Disordered" evidence="5">
    <location>
        <begin position="251"/>
        <end position="270"/>
    </location>
</feature>
<dbReference type="AlphaFoldDB" id="A0A9W6X6B8"/>
<feature type="region of interest" description="Disordered" evidence="5">
    <location>
        <begin position="28"/>
        <end position="117"/>
    </location>
</feature>
<dbReference type="OrthoDB" id="126986at2759"/>
<keyword evidence="2 6" id="KW-0812">Transmembrane</keyword>
<feature type="transmembrane region" description="Helical" evidence="6">
    <location>
        <begin position="605"/>
        <end position="630"/>
    </location>
</feature>
<evidence type="ECO:0000256" key="5">
    <source>
        <dbReference type="SAM" id="MobiDB-lite"/>
    </source>
</evidence>
<dbReference type="InterPro" id="IPR051694">
    <property type="entry name" value="Immunoregulatory_rcpt-like"/>
</dbReference>
<comment type="caution">
    <text evidence="7">The sequence shown here is derived from an EMBL/GenBank/DDBJ whole genome shotgun (WGS) entry which is preliminary data.</text>
</comment>
<organism evidence="7 8">
    <name type="scientific">Phytophthora lilii</name>
    <dbReference type="NCBI Taxonomy" id="2077276"/>
    <lineage>
        <taxon>Eukaryota</taxon>
        <taxon>Sar</taxon>
        <taxon>Stramenopiles</taxon>
        <taxon>Oomycota</taxon>
        <taxon>Peronosporomycetes</taxon>
        <taxon>Peronosporales</taxon>
        <taxon>Peronosporaceae</taxon>
        <taxon>Phytophthora</taxon>
    </lineage>
</organism>
<evidence type="ECO:0000256" key="4">
    <source>
        <dbReference type="ARBA" id="ARBA00023136"/>
    </source>
</evidence>
<dbReference type="PANTHER" id="PTHR15549">
    <property type="entry name" value="PAIRED IMMUNOGLOBULIN-LIKE TYPE 2 RECEPTOR"/>
    <property type="match status" value="1"/>
</dbReference>
<proteinExistence type="predicted"/>
<feature type="compositionally biased region" description="Basic and acidic residues" evidence="5">
    <location>
        <begin position="59"/>
        <end position="70"/>
    </location>
</feature>
<keyword evidence="4 6" id="KW-0472">Membrane</keyword>
<evidence type="ECO:0000313" key="8">
    <source>
        <dbReference type="Proteomes" id="UP001165083"/>
    </source>
</evidence>
<evidence type="ECO:0000256" key="3">
    <source>
        <dbReference type="ARBA" id="ARBA00022989"/>
    </source>
</evidence>